<reference evidence="4 5" key="1">
    <citation type="submission" date="2017-05" db="EMBL/GenBank/DDBJ databases">
        <title>Isolation of Rhodococcus sp. S2-17 biodegrading of BP-3.</title>
        <authorList>
            <person name="Lee Y."/>
            <person name="Kim K.H."/>
            <person name="Chun B.H."/>
            <person name="Jung H.S."/>
            <person name="Jeon C.O."/>
        </authorList>
    </citation>
    <scope>NUCLEOTIDE SEQUENCE [LARGE SCALE GENOMIC DNA]</scope>
    <source>
        <strain evidence="4 5">S2-17</strain>
        <plasmid evidence="5">prb98</plasmid>
    </source>
</reference>
<dbReference type="Gene3D" id="1.10.150.130">
    <property type="match status" value="1"/>
</dbReference>
<evidence type="ECO:0000259" key="3">
    <source>
        <dbReference type="Pfam" id="PF02899"/>
    </source>
</evidence>
<evidence type="ECO:0000256" key="2">
    <source>
        <dbReference type="SAM" id="MobiDB-lite"/>
    </source>
</evidence>
<dbReference type="InterPro" id="IPR010998">
    <property type="entry name" value="Integrase_recombinase_N"/>
</dbReference>
<organism evidence="4 5">
    <name type="scientific">Rhodococcus oxybenzonivorans</name>
    <dbReference type="NCBI Taxonomy" id="1990687"/>
    <lineage>
        <taxon>Bacteria</taxon>
        <taxon>Bacillati</taxon>
        <taxon>Actinomycetota</taxon>
        <taxon>Actinomycetes</taxon>
        <taxon>Mycobacteriales</taxon>
        <taxon>Nocardiaceae</taxon>
        <taxon>Rhodococcus</taxon>
    </lineage>
</organism>
<sequence>MGSVQRAAPPAVVPYVVVVDGVEVEPVSVYLSGLVISDVSALTVRSYAHDLLRWWKVLTVLGLRWDRATREDVEVMVGWLRSAVNPQHRRSSLSVSQPGSVNLKTGKPVLPAGYAPSTINHALTVVYSFYEFHRMFGRGPLVNPVPAAPDRRRMQQLSPIDPSPRLRRAPMRQPQWSSTAGRKVSSGHFSPAAITATTVSFV</sequence>
<keyword evidence="4" id="KW-0614">Plasmid</keyword>
<dbReference type="GO" id="GO:0015074">
    <property type="term" value="P:DNA integration"/>
    <property type="evidence" value="ECO:0007669"/>
    <property type="project" value="InterPro"/>
</dbReference>
<feature type="region of interest" description="Disordered" evidence="2">
    <location>
        <begin position="146"/>
        <end position="184"/>
    </location>
</feature>
<keyword evidence="5" id="KW-1185">Reference proteome</keyword>
<keyword evidence="1" id="KW-0238">DNA-binding</keyword>
<proteinExistence type="predicted"/>
<evidence type="ECO:0000313" key="5">
    <source>
        <dbReference type="Proteomes" id="UP000245711"/>
    </source>
</evidence>
<accession>A0A2S2C6Y0</accession>
<dbReference type="GO" id="GO:0003677">
    <property type="term" value="F:DNA binding"/>
    <property type="evidence" value="ECO:0007669"/>
    <property type="project" value="UniProtKB-KW"/>
</dbReference>
<geneLocation type="plasmid" evidence="5">
    <name>prb98</name>
</geneLocation>
<gene>
    <name evidence="4" type="ORF">CBI38_34985</name>
</gene>
<evidence type="ECO:0000313" key="4">
    <source>
        <dbReference type="EMBL" id="AWK76564.1"/>
    </source>
</evidence>
<dbReference type="InterPro" id="IPR004107">
    <property type="entry name" value="Integrase_SAM-like_N"/>
</dbReference>
<name>A0A2S2C6Y0_9NOCA</name>
<dbReference type="Pfam" id="PF02899">
    <property type="entry name" value="Phage_int_SAM_1"/>
    <property type="match status" value="1"/>
</dbReference>
<dbReference type="EMBL" id="CP021355">
    <property type="protein sequence ID" value="AWK76564.1"/>
    <property type="molecule type" value="Genomic_DNA"/>
</dbReference>
<protein>
    <recommendedName>
        <fullName evidence="3">Integrase SAM-like N-terminal domain-containing protein</fullName>
    </recommendedName>
</protein>
<dbReference type="Proteomes" id="UP000245711">
    <property type="component" value="Plasmid pRB98"/>
</dbReference>
<evidence type="ECO:0000256" key="1">
    <source>
        <dbReference type="ARBA" id="ARBA00023125"/>
    </source>
</evidence>
<dbReference type="KEGG" id="roz:CBI38_34985"/>
<feature type="domain" description="Integrase SAM-like N-terminal" evidence="3">
    <location>
        <begin position="30"/>
        <end position="84"/>
    </location>
</feature>
<dbReference type="AlphaFoldDB" id="A0A2S2C6Y0"/>